<proteinExistence type="predicted"/>
<evidence type="ECO:0000313" key="2">
    <source>
        <dbReference type="EMBL" id="EEW51720.1"/>
    </source>
</evidence>
<name>C8PCR2_9LACO</name>
<feature type="transmembrane region" description="Helical" evidence="1">
    <location>
        <begin position="48"/>
        <end position="68"/>
    </location>
</feature>
<organism evidence="2 3">
    <name type="scientific">Lactobacillus iners DSM 13335</name>
    <dbReference type="NCBI Taxonomy" id="525328"/>
    <lineage>
        <taxon>Bacteria</taxon>
        <taxon>Bacillati</taxon>
        <taxon>Bacillota</taxon>
        <taxon>Bacilli</taxon>
        <taxon>Lactobacillales</taxon>
        <taxon>Lactobacillaceae</taxon>
        <taxon>Lactobacillus</taxon>
    </lineage>
</organism>
<reference evidence="2 3" key="1">
    <citation type="submission" date="2009-09" db="EMBL/GenBank/DDBJ databases">
        <authorList>
            <person name="Qin X."/>
            <person name="Bachman B."/>
            <person name="Battles P."/>
            <person name="Bell A."/>
            <person name="Bess C."/>
            <person name="Bickham C."/>
            <person name="Chaboub L."/>
            <person name="Chen D."/>
            <person name="Coyle M."/>
            <person name="Deiros D.R."/>
            <person name="Dinh H."/>
            <person name="Forbes L."/>
            <person name="Fowler G."/>
            <person name="Francisco L."/>
            <person name="Fu Q."/>
            <person name="Gubbala S."/>
            <person name="Hale W."/>
            <person name="Han Y."/>
            <person name="Hemphill L."/>
            <person name="Highlander S.K."/>
            <person name="Hirani K."/>
            <person name="Hogues M."/>
            <person name="Jackson L."/>
            <person name="Jakkamsetti A."/>
            <person name="Javaid M."/>
            <person name="Jiang H."/>
            <person name="Korchina V."/>
            <person name="Kovar C."/>
            <person name="Lara F."/>
            <person name="Lee S."/>
            <person name="Mata R."/>
            <person name="Mathew T."/>
            <person name="Moen C."/>
            <person name="Morales K."/>
            <person name="Munidasa M."/>
            <person name="Nazareth L."/>
            <person name="Ngo R."/>
            <person name="Nguyen L."/>
            <person name="Okwuonu G."/>
            <person name="Ongeri F."/>
            <person name="Patil S."/>
            <person name="Petrosino J."/>
            <person name="Pham C."/>
            <person name="Pham P."/>
            <person name="Pu L.-L."/>
            <person name="Puazo M."/>
            <person name="Raj R."/>
            <person name="Reid J."/>
            <person name="Rouhana J."/>
            <person name="Saada N."/>
            <person name="Shang Y."/>
            <person name="Simmons D."/>
            <person name="Thornton R."/>
            <person name="Warren J."/>
            <person name="Weissenberger G."/>
            <person name="Zhang J."/>
            <person name="Zhang L."/>
            <person name="Zhou C."/>
            <person name="Zhu D."/>
            <person name="Muzny D."/>
            <person name="Worley K."/>
            <person name="Gibbs R."/>
        </authorList>
    </citation>
    <scope>NUCLEOTIDE SEQUENCE [LARGE SCALE GENOMIC DNA]</scope>
    <source>
        <strain evidence="2 3">DSM 13335</strain>
    </source>
</reference>
<protein>
    <submittedName>
        <fullName evidence="2">Uncharacterized protein</fullName>
    </submittedName>
</protein>
<evidence type="ECO:0000313" key="3">
    <source>
        <dbReference type="Proteomes" id="UP000004115"/>
    </source>
</evidence>
<dbReference type="HOGENOM" id="CLU_144735_0_0_9"/>
<dbReference type="EMBL" id="ACLN01000010">
    <property type="protein sequence ID" value="EEW51720.1"/>
    <property type="molecule type" value="Genomic_DNA"/>
</dbReference>
<feature type="transmembrane region" description="Helical" evidence="1">
    <location>
        <begin position="15"/>
        <end position="36"/>
    </location>
</feature>
<keyword evidence="1" id="KW-1133">Transmembrane helix</keyword>
<keyword evidence="1" id="KW-0812">Transmembrane</keyword>
<accession>C8PCR2</accession>
<keyword evidence="1" id="KW-0472">Membrane</keyword>
<gene>
    <name evidence="2" type="ORF">HMPREF0520_0882</name>
</gene>
<sequence>MRTTNMTNKNQKHRFFPVIYATVIGILAFIAVINVCKHTFQMTTTHSLLISSLVALIFYISAYILAYISNQIKYLVAKHCLSADDLAKITGLKSDYFPIHNNKLSLIVAKRKWLAILCKLREYDEKKGGRSKID</sequence>
<evidence type="ECO:0000256" key="1">
    <source>
        <dbReference type="SAM" id="Phobius"/>
    </source>
</evidence>
<comment type="caution">
    <text evidence="2">The sequence shown here is derived from an EMBL/GenBank/DDBJ whole genome shotgun (WGS) entry which is preliminary data.</text>
</comment>
<dbReference type="Proteomes" id="UP000004115">
    <property type="component" value="Unassembled WGS sequence"/>
</dbReference>
<dbReference type="AlphaFoldDB" id="C8PCR2"/>
<keyword evidence="3" id="KW-1185">Reference proteome</keyword>